<name>A0ABU0KX70_9BACL</name>
<organism evidence="1 2">
    <name type="scientific">Paenibacillus brasilensis</name>
    <dbReference type="NCBI Taxonomy" id="128574"/>
    <lineage>
        <taxon>Bacteria</taxon>
        <taxon>Bacillati</taxon>
        <taxon>Bacillota</taxon>
        <taxon>Bacilli</taxon>
        <taxon>Bacillales</taxon>
        <taxon>Paenibacillaceae</taxon>
        <taxon>Paenibacillus</taxon>
    </lineage>
</organism>
<keyword evidence="2" id="KW-1185">Reference proteome</keyword>
<reference evidence="1 2" key="1">
    <citation type="submission" date="2023-07" db="EMBL/GenBank/DDBJ databases">
        <title>Genomic Encyclopedia of Type Strains, Phase IV (KMG-IV): sequencing the most valuable type-strain genomes for metagenomic binning, comparative biology and taxonomic classification.</title>
        <authorList>
            <person name="Goeker M."/>
        </authorList>
    </citation>
    <scope>NUCLEOTIDE SEQUENCE [LARGE SCALE GENOMIC DNA]</scope>
    <source>
        <strain evidence="1 2">DSM 14914</strain>
    </source>
</reference>
<sequence>MNQGEREQFVANKVLEATAWCKTMGDFSETLGAMSYTLGSLVVEFPQDEREHLFIQLVEFMAKGLMATSKAVGEPCNLEMTKGFRTGADKH</sequence>
<gene>
    <name evidence="1" type="ORF">QOZ95_002192</name>
</gene>
<evidence type="ECO:0000313" key="2">
    <source>
        <dbReference type="Proteomes" id="UP001242811"/>
    </source>
</evidence>
<dbReference type="Proteomes" id="UP001242811">
    <property type="component" value="Unassembled WGS sequence"/>
</dbReference>
<protein>
    <submittedName>
        <fullName evidence="1">Uncharacterized protein</fullName>
    </submittedName>
</protein>
<dbReference type="RefSeq" id="WP_152380815.1">
    <property type="nucleotide sequence ID" value="NZ_CP045298.1"/>
</dbReference>
<comment type="caution">
    <text evidence="1">The sequence shown here is derived from an EMBL/GenBank/DDBJ whole genome shotgun (WGS) entry which is preliminary data.</text>
</comment>
<dbReference type="EMBL" id="JAUSWA010000010">
    <property type="protein sequence ID" value="MDQ0494029.1"/>
    <property type="molecule type" value="Genomic_DNA"/>
</dbReference>
<proteinExistence type="predicted"/>
<accession>A0ABU0KX70</accession>
<evidence type="ECO:0000313" key="1">
    <source>
        <dbReference type="EMBL" id="MDQ0494029.1"/>
    </source>
</evidence>